<evidence type="ECO:0000313" key="2">
    <source>
        <dbReference type="Proteomes" id="UP000187465"/>
    </source>
</evidence>
<sequence>MDQQGRVLIIDYLDARKMEEYTHQGMSLKSILEQEQHLYSLILKGVNEVRMPAEFEEKYPQLKQRILTTINEM</sequence>
<accession>A0A1R0X047</accession>
<organism evidence="1 2">
    <name type="scientific">Paenibacillus odorifer</name>
    <dbReference type="NCBI Taxonomy" id="189426"/>
    <lineage>
        <taxon>Bacteria</taxon>
        <taxon>Bacillati</taxon>
        <taxon>Bacillota</taxon>
        <taxon>Bacilli</taxon>
        <taxon>Bacillales</taxon>
        <taxon>Paenibacillaceae</taxon>
        <taxon>Paenibacillus</taxon>
    </lineage>
</organism>
<reference evidence="1 2" key="1">
    <citation type="submission" date="2016-10" db="EMBL/GenBank/DDBJ databases">
        <title>Paenibacillus species isolates.</title>
        <authorList>
            <person name="Beno S.M."/>
        </authorList>
    </citation>
    <scope>NUCLEOTIDE SEQUENCE [LARGE SCALE GENOMIC DNA]</scope>
    <source>
        <strain evidence="1 2">FSL H7-0604</strain>
    </source>
</reference>
<dbReference type="AlphaFoldDB" id="A0A1R0X047"/>
<proteinExistence type="predicted"/>
<dbReference type="Proteomes" id="UP000187465">
    <property type="component" value="Unassembled WGS sequence"/>
</dbReference>
<dbReference type="RefSeq" id="WP_036684266.1">
    <property type="nucleotide sequence ID" value="NZ_MKQP01000045.1"/>
</dbReference>
<gene>
    <name evidence="1" type="ORF">BJP51_04210</name>
</gene>
<protein>
    <submittedName>
        <fullName evidence="1">Uncharacterized protein</fullName>
    </submittedName>
</protein>
<name>A0A1R0X047_9BACL</name>
<evidence type="ECO:0000313" key="1">
    <source>
        <dbReference type="EMBL" id="OMD25457.1"/>
    </source>
</evidence>
<comment type="caution">
    <text evidence="1">The sequence shown here is derived from an EMBL/GenBank/DDBJ whole genome shotgun (WGS) entry which is preliminary data.</text>
</comment>
<dbReference type="EMBL" id="MKQP01000045">
    <property type="protein sequence ID" value="OMD25457.1"/>
    <property type="molecule type" value="Genomic_DNA"/>
</dbReference>